<keyword evidence="4" id="KW-0963">Cytoplasm</keyword>
<dbReference type="EMBL" id="VBOW01000027">
    <property type="protein sequence ID" value="TMQ58985.1"/>
    <property type="molecule type" value="Genomic_DNA"/>
</dbReference>
<reference evidence="13 14" key="1">
    <citation type="journal article" date="2019" name="Nat. Microbiol.">
        <title>Mediterranean grassland soil C-N compound turnover is dependent on rainfall and depth, and is mediated by genomically divergent microorganisms.</title>
        <authorList>
            <person name="Diamond S."/>
            <person name="Andeer P.F."/>
            <person name="Li Z."/>
            <person name="Crits-Christoph A."/>
            <person name="Burstein D."/>
            <person name="Anantharaman K."/>
            <person name="Lane K.R."/>
            <person name="Thomas B.C."/>
            <person name="Pan C."/>
            <person name="Northen T.R."/>
            <person name="Banfield J.F."/>
        </authorList>
    </citation>
    <scope>NUCLEOTIDE SEQUENCE [LARGE SCALE GENOMIC DNA]</scope>
    <source>
        <strain evidence="13">WS_6</strain>
    </source>
</reference>
<organism evidence="13 14">
    <name type="scientific">Eiseniibacteriota bacterium</name>
    <dbReference type="NCBI Taxonomy" id="2212470"/>
    <lineage>
        <taxon>Bacteria</taxon>
        <taxon>Candidatus Eiseniibacteriota</taxon>
    </lineage>
</organism>
<dbReference type="PROSITE" id="PS51163">
    <property type="entry name" value="YRDC"/>
    <property type="match status" value="1"/>
</dbReference>
<keyword evidence="6" id="KW-0819">tRNA processing</keyword>
<feature type="domain" description="YrdC-like" evidence="12">
    <location>
        <begin position="13"/>
        <end position="194"/>
    </location>
</feature>
<evidence type="ECO:0000256" key="11">
    <source>
        <dbReference type="ARBA" id="ARBA00048366"/>
    </source>
</evidence>
<evidence type="ECO:0000256" key="8">
    <source>
        <dbReference type="ARBA" id="ARBA00022741"/>
    </source>
</evidence>
<dbReference type="GO" id="GO:0061710">
    <property type="term" value="F:L-threonylcarbamoyladenylate synthase"/>
    <property type="evidence" value="ECO:0007669"/>
    <property type="project" value="UniProtKB-EC"/>
</dbReference>
<evidence type="ECO:0000256" key="4">
    <source>
        <dbReference type="ARBA" id="ARBA00022490"/>
    </source>
</evidence>
<comment type="catalytic activity">
    <reaction evidence="11">
        <text>L-threonine + hydrogencarbonate + ATP = L-threonylcarbamoyladenylate + diphosphate + H2O</text>
        <dbReference type="Rhea" id="RHEA:36407"/>
        <dbReference type="ChEBI" id="CHEBI:15377"/>
        <dbReference type="ChEBI" id="CHEBI:17544"/>
        <dbReference type="ChEBI" id="CHEBI:30616"/>
        <dbReference type="ChEBI" id="CHEBI:33019"/>
        <dbReference type="ChEBI" id="CHEBI:57926"/>
        <dbReference type="ChEBI" id="CHEBI:73682"/>
        <dbReference type="EC" id="2.7.7.87"/>
    </reaction>
</comment>
<protein>
    <recommendedName>
        <fullName evidence="10">L-threonylcarbamoyladenylate synthase</fullName>
        <ecNumber evidence="3">2.7.7.87</ecNumber>
    </recommendedName>
    <alternativeName>
        <fullName evidence="10">L-threonylcarbamoyladenylate synthase</fullName>
    </alternativeName>
</protein>
<keyword evidence="7" id="KW-0548">Nucleotidyltransferase</keyword>
<dbReference type="GO" id="GO:0005524">
    <property type="term" value="F:ATP binding"/>
    <property type="evidence" value="ECO:0007669"/>
    <property type="project" value="UniProtKB-KW"/>
</dbReference>
<dbReference type="InterPro" id="IPR017945">
    <property type="entry name" value="DHBP_synth_RibB-like_a/b_dom"/>
</dbReference>
<sequence>MEHIVLAPGEAWRDASGRAALVLRRGGIALLPAEGVYGLHALADHGAAVARLQALKPRDPGKRFIGLIADPGEIDRWAAPSPRASALAREHWPGALTLVLRAAPSIPESLRAPEGTVALRCPGNAFLRAVVQAAGGIVLSTSANEPGQDPAIRAEGALLDGVDLVVDQGELSGIPSTVVSVEGDRVLVLRSGAVRLPGSRRE</sequence>
<dbReference type="Proteomes" id="UP000316852">
    <property type="component" value="Unassembled WGS sequence"/>
</dbReference>
<proteinExistence type="inferred from homology"/>
<dbReference type="GO" id="GO:0003725">
    <property type="term" value="F:double-stranded RNA binding"/>
    <property type="evidence" value="ECO:0007669"/>
    <property type="project" value="InterPro"/>
</dbReference>
<evidence type="ECO:0000259" key="12">
    <source>
        <dbReference type="PROSITE" id="PS51163"/>
    </source>
</evidence>
<evidence type="ECO:0000256" key="2">
    <source>
        <dbReference type="ARBA" id="ARBA00007663"/>
    </source>
</evidence>
<accession>A0A538T5R9</accession>
<evidence type="ECO:0000256" key="7">
    <source>
        <dbReference type="ARBA" id="ARBA00022695"/>
    </source>
</evidence>
<name>A0A538T5R9_UNCEI</name>
<dbReference type="Gene3D" id="3.90.870.10">
    <property type="entry name" value="DHBP synthase"/>
    <property type="match status" value="1"/>
</dbReference>
<comment type="subcellular location">
    <subcellularLocation>
        <location evidence="1">Cytoplasm</location>
    </subcellularLocation>
</comment>
<dbReference type="GO" id="GO:0006450">
    <property type="term" value="P:regulation of translational fidelity"/>
    <property type="evidence" value="ECO:0007669"/>
    <property type="project" value="TreeGrafter"/>
</dbReference>
<dbReference type="SUPFAM" id="SSF55821">
    <property type="entry name" value="YrdC/RibB"/>
    <property type="match status" value="1"/>
</dbReference>
<gene>
    <name evidence="13" type="ORF">E6K76_06445</name>
</gene>
<dbReference type="InterPro" id="IPR006070">
    <property type="entry name" value="Sua5-like_dom"/>
</dbReference>
<keyword evidence="5" id="KW-0808">Transferase</keyword>
<evidence type="ECO:0000313" key="14">
    <source>
        <dbReference type="Proteomes" id="UP000316852"/>
    </source>
</evidence>
<evidence type="ECO:0000256" key="6">
    <source>
        <dbReference type="ARBA" id="ARBA00022694"/>
    </source>
</evidence>
<comment type="similarity">
    <text evidence="2">Belongs to the SUA5 family.</text>
</comment>
<dbReference type="GO" id="GO:0000049">
    <property type="term" value="F:tRNA binding"/>
    <property type="evidence" value="ECO:0007669"/>
    <property type="project" value="TreeGrafter"/>
</dbReference>
<dbReference type="EC" id="2.7.7.87" evidence="3"/>
<keyword evidence="8" id="KW-0547">Nucleotide-binding</keyword>
<comment type="caution">
    <text evidence="13">The sequence shown here is derived from an EMBL/GenBank/DDBJ whole genome shotgun (WGS) entry which is preliminary data.</text>
</comment>
<evidence type="ECO:0000256" key="1">
    <source>
        <dbReference type="ARBA" id="ARBA00004496"/>
    </source>
</evidence>
<dbReference type="GO" id="GO:0008033">
    <property type="term" value="P:tRNA processing"/>
    <property type="evidence" value="ECO:0007669"/>
    <property type="project" value="UniProtKB-KW"/>
</dbReference>
<dbReference type="PANTHER" id="PTHR17490:SF16">
    <property type="entry name" value="THREONYLCARBAMOYL-AMP SYNTHASE"/>
    <property type="match status" value="1"/>
</dbReference>
<dbReference type="InterPro" id="IPR050156">
    <property type="entry name" value="TC-AMP_synthase_SUA5"/>
</dbReference>
<evidence type="ECO:0000256" key="9">
    <source>
        <dbReference type="ARBA" id="ARBA00022840"/>
    </source>
</evidence>
<evidence type="ECO:0000313" key="13">
    <source>
        <dbReference type="EMBL" id="TMQ58985.1"/>
    </source>
</evidence>
<dbReference type="GO" id="GO:0005737">
    <property type="term" value="C:cytoplasm"/>
    <property type="evidence" value="ECO:0007669"/>
    <property type="project" value="UniProtKB-SubCell"/>
</dbReference>
<dbReference type="AlphaFoldDB" id="A0A538T5R9"/>
<dbReference type="PANTHER" id="PTHR17490">
    <property type="entry name" value="SUA5"/>
    <property type="match status" value="1"/>
</dbReference>
<keyword evidence="9" id="KW-0067">ATP-binding</keyword>
<evidence type="ECO:0000256" key="3">
    <source>
        <dbReference type="ARBA" id="ARBA00012584"/>
    </source>
</evidence>
<evidence type="ECO:0000256" key="10">
    <source>
        <dbReference type="ARBA" id="ARBA00029774"/>
    </source>
</evidence>
<dbReference type="NCBIfam" id="TIGR00057">
    <property type="entry name" value="L-threonylcarbamoyladenylate synthase"/>
    <property type="match status" value="1"/>
</dbReference>
<evidence type="ECO:0000256" key="5">
    <source>
        <dbReference type="ARBA" id="ARBA00022679"/>
    </source>
</evidence>
<dbReference type="Pfam" id="PF01300">
    <property type="entry name" value="Sua5_yciO_yrdC"/>
    <property type="match status" value="1"/>
</dbReference>